<name>A0A5R9IN41_9GAMM</name>
<feature type="chain" id="PRO_5024468389" description="ABC transporter substrate-binding protein" evidence="1">
    <location>
        <begin position="24"/>
        <end position="226"/>
    </location>
</feature>
<dbReference type="InterPro" id="IPR008869">
    <property type="entry name" value="MlaC/ttg2D"/>
</dbReference>
<organism evidence="2 3">
    <name type="scientific">Thalassotalea litorea</name>
    <dbReference type="NCBI Taxonomy" id="2020715"/>
    <lineage>
        <taxon>Bacteria</taxon>
        <taxon>Pseudomonadati</taxon>
        <taxon>Pseudomonadota</taxon>
        <taxon>Gammaproteobacteria</taxon>
        <taxon>Alteromonadales</taxon>
        <taxon>Colwelliaceae</taxon>
        <taxon>Thalassotalea</taxon>
    </lineage>
</organism>
<dbReference type="PANTHER" id="PTHR36573:SF1">
    <property type="entry name" value="INTERMEMBRANE PHOSPHOLIPID TRANSPORT SYSTEM BINDING PROTEIN MLAC"/>
    <property type="match status" value="1"/>
</dbReference>
<evidence type="ECO:0008006" key="4">
    <source>
        <dbReference type="Google" id="ProtNLM"/>
    </source>
</evidence>
<dbReference type="EMBL" id="VCBC01000004">
    <property type="protein sequence ID" value="TLU66692.1"/>
    <property type="molecule type" value="Genomic_DNA"/>
</dbReference>
<feature type="signal peptide" evidence="1">
    <location>
        <begin position="1"/>
        <end position="23"/>
    </location>
</feature>
<keyword evidence="1" id="KW-0732">Signal</keyword>
<evidence type="ECO:0000313" key="3">
    <source>
        <dbReference type="Proteomes" id="UP000307790"/>
    </source>
</evidence>
<protein>
    <recommendedName>
        <fullName evidence="4">ABC transporter substrate-binding protein</fullName>
    </recommendedName>
</protein>
<dbReference type="Proteomes" id="UP000307790">
    <property type="component" value="Unassembled WGS sequence"/>
</dbReference>
<dbReference type="Pfam" id="PF05494">
    <property type="entry name" value="MlaC"/>
    <property type="match status" value="1"/>
</dbReference>
<dbReference type="Gene3D" id="3.10.450.710">
    <property type="entry name" value="Tgt2/MlaC"/>
    <property type="match status" value="1"/>
</dbReference>
<dbReference type="AlphaFoldDB" id="A0A5R9IN41"/>
<proteinExistence type="predicted"/>
<reference evidence="2 3" key="1">
    <citation type="submission" date="2019-05" db="EMBL/GenBank/DDBJ databases">
        <title>Genome sequences of Thalassotalea litorea 1K03283.</title>
        <authorList>
            <person name="Zhang D."/>
        </authorList>
    </citation>
    <scope>NUCLEOTIDE SEQUENCE [LARGE SCALE GENOMIC DNA]</scope>
    <source>
        <strain evidence="2 3">MCCC 1K03283</strain>
    </source>
</reference>
<keyword evidence="3" id="KW-1185">Reference proteome</keyword>
<dbReference type="InterPro" id="IPR042245">
    <property type="entry name" value="Tgt2/MlaC_sf"/>
</dbReference>
<dbReference type="RefSeq" id="WP_138318758.1">
    <property type="nucleotide sequence ID" value="NZ_VCBC01000004.1"/>
</dbReference>
<dbReference type="PIRSF" id="PIRSF004649">
    <property type="entry name" value="MlaC"/>
    <property type="match status" value="1"/>
</dbReference>
<comment type="caution">
    <text evidence="2">The sequence shown here is derived from an EMBL/GenBank/DDBJ whole genome shotgun (WGS) entry which is preliminary data.</text>
</comment>
<dbReference type="PANTHER" id="PTHR36573">
    <property type="entry name" value="INTERMEMBRANE PHOSPHOLIPID TRANSPORT SYSTEM BINDING PROTEIN MLAC"/>
    <property type="match status" value="1"/>
</dbReference>
<accession>A0A5R9IN41</accession>
<gene>
    <name evidence="2" type="ORF">FE810_04040</name>
</gene>
<evidence type="ECO:0000313" key="2">
    <source>
        <dbReference type="EMBL" id="TLU66692.1"/>
    </source>
</evidence>
<dbReference type="OrthoDB" id="9787053at2"/>
<evidence type="ECO:0000256" key="1">
    <source>
        <dbReference type="SAM" id="SignalP"/>
    </source>
</evidence>
<sequence length="226" mass="26041">MMKFKAINAVFLGALFLCSNAFASDVSKDDPYQMIEEVSQITFDRFAREEKQIKADPNLLKGIVREELMPYVFYQYAALKVLGNYRKNASKEEIKAFVVAFREYLITSYAQVFTLYDNQKIEFEPAKNFDKEKIVMVGVNVIDGQRPPINLKFKVRKNTKTNEWQAFDLVAEGVSLLDAKQKELRSILAQNGVPQVTEMLREKSKRDIVFKKNGKKDAMKEIGIDK</sequence>